<feature type="compositionally biased region" description="Basic and acidic residues" evidence="1">
    <location>
        <begin position="111"/>
        <end position="181"/>
    </location>
</feature>
<proteinExistence type="predicted"/>
<keyword evidence="2" id="KW-1133">Transmembrane helix</keyword>
<dbReference type="AlphaFoldDB" id="A0A6C0K0F9"/>
<organism evidence="3">
    <name type="scientific">viral metagenome</name>
    <dbReference type="NCBI Taxonomy" id="1070528"/>
    <lineage>
        <taxon>unclassified sequences</taxon>
        <taxon>metagenomes</taxon>
        <taxon>organismal metagenomes</taxon>
    </lineage>
</organism>
<evidence type="ECO:0000256" key="2">
    <source>
        <dbReference type="SAM" id="Phobius"/>
    </source>
</evidence>
<feature type="transmembrane region" description="Helical" evidence="2">
    <location>
        <begin position="37"/>
        <end position="56"/>
    </location>
</feature>
<accession>A0A6C0K0F9</accession>
<name>A0A6C0K0F9_9ZZZZ</name>
<sequence length="211" mass="23484">MALKKSASSTLKKLYNKVYQNYSAKLADNKSLLYNKYVLYVSFIVCLVNLLIWMFSGEFIHVAVFLLVGYLTSYFSKNMIVILVISLVVSNVVKSGSNIVLEGMESKKPATKDGIYHPKKEGMKSKDKGKKEGMKSKGKGKKEGMEDHKDLDESHEGVDESHEGADGKDLHKSVDESHEGVDESNESPCTTDKDCEKGYTCNDKYVCVSAK</sequence>
<protein>
    <submittedName>
        <fullName evidence="3">Uncharacterized protein</fullName>
    </submittedName>
</protein>
<keyword evidence="2" id="KW-0812">Transmembrane</keyword>
<evidence type="ECO:0000256" key="1">
    <source>
        <dbReference type="SAM" id="MobiDB-lite"/>
    </source>
</evidence>
<reference evidence="3" key="1">
    <citation type="journal article" date="2020" name="Nature">
        <title>Giant virus diversity and host interactions through global metagenomics.</title>
        <authorList>
            <person name="Schulz F."/>
            <person name="Roux S."/>
            <person name="Paez-Espino D."/>
            <person name="Jungbluth S."/>
            <person name="Walsh D.A."/>
            <person name="Denef V.J."/>
            <person name="McMahon K.D."/>
            <person name="Konstantinidis K.T."/>
            <person name="Eloe-Fadrosh E.A."/>
            <person name="Kyrpides N.C."/>
            <person name="Woyke T."/>
        </authorList>
    </citation>
    <scope>NUCLEOTIDE SEQUENCE</scope>
    <source>
        <strain evidence="3">GVMAG-S-1101164-67</strain>
    </source>
</reference>
<dbReference type="EMBL" id="MN740750">
    <property type="protein sequence ID" value="QHU10127.1"/>
    <property type="molecule type" value="Genomic_DNA"/>
</dbReference>
<keyword evidence="2" id="KW-0472">Membrane</keyword>
<evidence type="ECO:0000313" key="3">
    <source>
        <dbReference type="EMBL" id="QHU10127.1"/>
    </source>
</evidence>
<feature type="region of interest" description="Disordered" evidence="1">
    <location>
        <begin position="111"/>
        <end position="198"/>
    </location>
</feature>